<protein>
    <submittedName>
        <fullName evidence="3">CRISPR/Cas system CSM-associated protein Csm3, group 7 of RAMP superfamily</fullName>
    </submittedName>
</protein>
<accession>A0A1M7MMQ7</accession>
<gene>
    <name evidence="3" type="ORF">SAMN05660826_02350</name>
</gene>
<dbReference type="InterPro" id="IPR052216">
    <property type="entry name" value="CRISPR_Csm3_endoribonuclease"/>
</dbReference>
<reference evidence="4" key="1">
    <citation type="submission" date="2016-11" db="EMBL/GenBank/DDBJ databases">
        <authorList>
            <person name="Varghese N."/>
            <person name="Submissions S."/>
        </authorList>
    </citation>
    <scope>NUCLEOTIDE SEQUENCE [LARGE SCALE GENOMIC DNA]</scope>
    <source>
        <strain evidence="4">DSM 18802</strain>
    </source>
</reference>
<evidence type="ECO:0000313" key="3">
    <source>
        <dbReference type="EMBL" id="SHM92225.1"/>
    </source>
</evidence>
<evidence type="ECO:0000256" key="1">
    <source>
        <dbReference type="ARBA" id="ARBA00023118"/>
    </source>
</evidence>
<dbReference type="STRING" id="447595.SAMN05660826_02350"/>
<sequence>MKMYIHITLKSDATFGRGEGVAGLVDEEVEHDPKTGLPYLRGRTLKGLLVEQCANILYALEKQNSKALARLQQAASFLFGRPGSTLDDARMHVGPALLPEELCQAVEAHIKRGELTPAEVLESLTAIRRQTAVAEETGAPEEGSLRSIRVVLRETTFIASLDFDKEPDEDAKALLASCVLCLRRAGNGRNRGRGRLKARLLDENKNDITEACLQHFRQLVRGEGL</sequence>
<dbReference type="EMBL" id="FRCR01000025">
    <property type="protein sequence ID" value="SHM92225.1"/>
    <property type="molecule type" value="Genomic_DNA"/>
</dbReference>
<proteinExistence type="predicted"/>
<dbReference type="CDD" id="cd09726">
    <property type="entry name" value="RAMP_I_III"/>
    <property type="match status" value="1"/>
</dbReference>
<keyword evidence="1" id="KW-0051">Antiviral defense</keyword>
<dbReference type="Proteomes" id="UP000184375">
    <property type="component" value="Unassembled WGS sequence"/>
</dbReference>
<dbReference type="PANTHER" id="PTHR35579:SF3">
    <property type="entry name" value="CRISPR SYSTEM CMS ENDORIBONUCLEASE CSM3"/>
    <property type="match status" value="1"/>
</dbReference>
<dbReference type="OrthoDB" id="163151at2"/>
<organism evidence="3 4">
    <name type="scientific">Caldanaerovirga acetigignens</name>
    <dbReference type="NCBI Taxonomy" id="447595"/>
    <lineage>
        <taxon>Bacteria</taxon>
        <taxon>Bacillati</taxon>
        <taxon>Bacillota</taxon>
        <taxon>Clostridia</taxon>
        <taxon>Thermosediminibacterales</taxon>
        <taxon>Thermosediminibacteraceae</taxon>
        <taxon>Caldanaerovirga</taxon>
    </lineage>
</organism>
<dbReference type="RefSeq" id="WP_073258662.1">
    <property type="nucleotide sequence ID" value="NZ_FRCR01000025.1"/>
</dbReference>
<feature type="domain" description="CRISPR type III-associated protein" evidence="2">
    <location>
        <begin position="9"/>
        <end position="197"/>
    </location>
</feature>
<dbReference type="AlphaFoldDB" id="A0A1M7MMQ7"/>
<dbReference type="GO" id="GO:0051607">
    <property type="term" value="P:defense response to virus"/>
    <property type="evidence" value="ECO:0007669"/>
    <property type="project" value="UniProtKB-KW"/>
</dbReference>
<keyword evidence="4" id="KW-1185">Reference proteome</keyword>
<name>A0A1M7MMQ7_9FIRM</name>
<dbReference type="PANTHER" id="PTHR35579">
    <property type="entry name" value="CRISPR SYSTEM CMS ENDORIBONUCLEASE CSM3"/>
    <property type="match status" value="1"/>
</dbReference>
<evidence type="ECO:0000259" key="2">
    <source>
        <dbReference type="Pfam" id="PF03787"/>
    </source>
</evidence>
<dbReference type="Pfam" id="PF03787">
    <property type="entry name" value="RAMPs"/>
    <property type="match status" value="1"/>
</dbReference>
<evidence type="ECO:0000313" key="4">
    <source>
        <dbReference type="Proteomes" id="UP000184375"/>
    </source>
</evidence>
<dbReference type="InterPro" id="IPR005537">
    <property type="entry name" value="RAMP_III_fam"/>
</dbReference>